<evidence type="ECO:0000256" key="1">
    <source>
        <dbReference type="SAM" id="Phobius"/>
    </source>
</evidence>
<evidence type="ECO:0000313" key="2">
    <source>
        <dbReference type="EMBL" id="MCM6777266.1"/>
    </source>
</evidence>
<accession>A0A9X2J1R3</accession>
<dbReference type="AlphaFoldDB" id="A0A9X2J1R3"/>
<reference evidence="2" key="1">
    <citation type="submission" date="2022-06" db="EMBL/GenBank/DDBJ databases">
        <title>Novel species in genus nocardia.</title>
        <authorList>
            <person name="Li F."/>
        </authorList>
    </citation>
    <scope>NUCLEOTIDE SEQUENCE</scope>
    <source>
        <strain evidence="2">CDC141</strain>
    </source>
</reference>
<feature type="transmembrane region" description="Helical" evidence="1">
    <location>
        <begin position="6"/>
        <end position="27"/>
    </location>
</feature>
<organism evidence="2 3">
    <name type="scientific">Nocardia pulmonis</name>
    <dbReference type="NCBI Taxonomy" id="2951408"/>
    <lineage>
        <taxon>Bacteria</taxon>
        <taxon>Bacillati</taxon>
        <taxon>Actinomycetota</taxon>
        <taxon>Actinomycetes</taxon>
        <taxon>Mycobacteriales</taxon>
        <taxon>Nocardiaceae</taxon>
        <taxon>Nocardia</taxon>
    </lineage>
</organism>
<dbReference type="RefSeq" id="WP_251916209.1">
    <property type="nucleotide sequence ID" value="NZ_JAMRXG010000014.1"/>
</dbReference>
<keyword evidence="1" id="KW-1133">Transmembrane helix</keyword>
<proteinExistence type="predicted"/>
<evidence type="ECO:0000313" key="3">
    <source>
        <dbReference type="Proteomes" id="UP001139157"/>
    </source>
</evidence>
<protein>
    <submittedName>
        <fullName evidence="2">Uncharacterized protein</fullName>
    </submittedName>
</protein>
<keyword evidence="3" id="KW-1185">Reference proteome</keyword>
<comment type="caution">
    <text evidence="2">The sequence shown here is derived from an EMBL/GenBank/DDBJ whole genome shotgun (WGS) entry which is preliminary data.</text>
</comment>
<keyword evidence="1" id="KW-0812">Transmembrane</keyword>
<sequence length="136" mass="14983">MPLAETAALAAATFVGGSGATAFFSWLRDRKRIPITQLRHEVTAAKDVNDMALATLARVSEELRVVTQRLDAVEAAQEASIRELNRVTGLFREALGVLRGVIEAAQQGRIPELHMSRELMAEVEQDHGTGWPRTYE</sequence>
<dbReference type="EMBL" id="JAMRXG010000014">
    <property type="protein sequence ID" value="MCM6777266.1"/>
    <property type="molecule type" value="Genomic_DNA"/>
</dbReference>
<name>A0A9X2J1R3_9NOCA</name>
<gene>
    <name evidence="2" type="ORF">NDR86_27645</name>
</gene>
<keyword evidence="1" id="KW-0472">Membrane</keyword>
<dbReference type="Proteomes" id="UP001139157">
    <property type="component" value="Unassembled WGS sequence"/>
</dbReference>